<sequence>MKKLIFVIIICLSTTIQAQTDKNAQNVADKMTEVMDLSDTQSKKVFEMLSERNKERRELKAKYGSDKEGFKVEAKKVEQQFNKNLRNFVGNEKMKMWAKYRNELKVK</sequence>
<dbReference type="AlphaFoldDB" id="A0A090W5Q1"/>
<dbReference type="OrthoDB" id="9993678at2"/>
<dbReference type="EMBL" id="BBNS01000023">
    <property type="protein sequence ID" value="GAL72345.1"/>
    <property type="molecule type" value="Genomic_DNA"/>
</dbReference>
<comment type="caution">
    <text evidence="3">The sequence shown here is derived from an EMBL/GenBank/DDBJ whole genome shotgun (WGS) entry which is preliminary data.</text>
</comment>
<keyword evidence="6" id="KW-1185">Reference proteome</keyword>
<proteinExistence type="predicted"/>
<accession>A0A090W5Q1</accession>
<organism evidence="3 5">
    <name type="scientific">Jejuia pallidilutea</name>
    <dbReference type="NCBI Taxonomy" id="504487"/>
    <lineage>
        <taxon>Bacteria</taxon>
        <taxon>Pseudomonadati</taxon>
        <taxon>Bacteroidota</taxon>
        <taxon>Flavobacteriia</taxon>
        <taxon>Flavobacteriales</taxon>
        <taxon>Flavobacteriaceae</taxon>
        <taxon>Jejuia</taxon>
    </lineage>
</organism>
<dbReference type="Proteomes" id="UP000029641">
    <property type="component" value="Unassembled WGS sequence"/>
</dbReference>
<keyword evidence="1" id="KW-0732">Signal</keyword>
<evidence type="ECO:0008006" key="7">
    <source>
        <dbReference type="Google" id="ProtNLM"/>
    </source>
</evidence>
<dbReference type="eggNOG" id="ENOG502ZT5Z">
    <property type="taxonomic scope" value="Bacteria"/>
</dbReference>
<evidence type="ECO:0000256" key="1">
    <source>
        <dbReference type="SAM" id="SignalP"/>
    </source>
</evidence>
<dbReference type="EMBL" id="BBNY01000010">
    <property type="protein sequence ID" value="GAL89500.1"/>
    <property type="molecule type" value="Genomic_DNA"/>
</dbReference>
<dbReference type="RefSeq" id="WP_042245494.1">
    <property type="nucleotide sequence ID" value="NZ_BBNR01000019.1"/>
</dbReference>
<gene>
    <name evidence="2" type="ORF">JCM19301_1990</name>
    <name evidence="3" type="ORF">JCM19302_3623</name>
    <name evidence="4" type="ORF">JCM19538_1737</name>
</gene>
<evidence type="ECO:0000313" key="5">
    <source>
        <dbReference type="Proteomes" id="UP000029646"/>
    </source>
</evidence>
<evidence type="ECO:0000313" key="3">
    <source>
        <dbReference type="EMBL" id="GAL72345.1"/>
    </source>
</evidence>
<dbReference type="EMBL" id="BBNR01000019">
    <property type="protein sequence ID" value="GAL68383.1"/>
    <property type="molecule type" value="Genomic_DNA"/>
</dbReference>
<dbReference type="Proteomes" id="UP000029646">
    <property type="component" value="Unassembled WGS sequence"/>
</dbReference>
<evidence type="ECO:0000313" key="6">
    <source>
        <dbReference type="Proteomes" id="UP000030184"/>
    </source>
</evidence>
<evidence type="ECO:0000313" key="4">
    <source>
        <dbReference type="EMBL" id="GAL89500.1"/>
    </source>
</evidence>
<evidence type="ECO:0000313" key="2">
    <source>
        <dbReference type="EMBL" id="GAL68383.1"/>
    </source>
</evidence>
<feature type="chain" id="PRO_5010408408" description="DUF4890 domain-containing protein" evidence="1">
    <location>
        <begin position="19"/>
        <end position="107"/>
    </location>
</feature>
<protein>
    <recommendedName>
        <fullName evidence="7">DUF4890 domain-containing protein</fullName>
    </recommendedName>
</protein>
<feature type="signal peptide" evidence="1">
    <location>
        <begin position="1"/>
        <end position="18"/>
    </location>
</feature>
<dbReference type="Proteomes" id="UP000030184">
    <property type="component" value="Unassembled WGS sequence"/>
</dbReference>
<dbReference type="STRING" id="504487.JCM19538_1737"/>
<reference evidence="6" key="1">
    <citation type="journal article" date="2014" name="Genome Announc.">
        <title>Draft Genome Sequence of Marine Flavobacterium Jejuia pallidilutea Strain 11shimoA1 and Pigmentation Mutants.</title>
        <authorList>
            <person name="Takatani N."/>
            <person name="Nakanishi M."/>
            <person name="Meirelles P."/>
            <person name="Mino S."/>
            <person name="Suda W."/>
            <person name="Oshima K."/>
            <person name="Hattori M."/>
            <person name="Ohkuma M."/>
            <person name="Hosokawa M."/>
            <person name="Miyashita K."/>
            <person name="Thompson F.L."/>
            <person name="Niwa A."/>
            <person name="Sawabe T."/>
            <person name="Sawabe T."/>
        </authorList>
    </citation>
    <scope>NUCLEOTIDE SEQUENCE [LARGE SCALE GENOMIC DNA]</scope>
    <source>
        <strain evidence="6">JCM 19538</strain>
    </source>
</reference>
<name>A0A090W5Q1_9FLAO</name>